<organism evidence="1">
    <name type="scientific">Cacopsylla melanoneura</name>
    <dbReference type="NCBI Taxonomy" id="428564"/>
    <lineage>
        <taxon>Eukaryota</taxon>
        <taxon>Metazoa</taxon>
        <taxon>Ecdysozoa</taxon>
        <taxon>Arthropoda</taxon>
        <taxon>Hexapoda</taxon>
        <taxon>Insecta</taxon>
        <taxon>Pterygota</taxon>
        <taxon>Neoptera</taxon>
        <taxon>Paraneoptera</taxon>
        <taxon>Hemiptera</taxon>
        <taxon>Sternorrhyncha</taxon>
        <taxon>Psylloidea</taxon>
        <taxon>Psyllidae</taxon>
        <taxon>Psyllinae</taxon>
        <taxon>Cacopsylla</taxon>
    </lineage>
</organism>
<dbReference type="EMBL" id="HBUF01351533">
    <property type="protein sequence ID" value="CAG6714183.1"/>
    <property type="molecule type" value="Transcribed_RNA"/>
</dbReference>
<accession>A0A8D8Y048</accession>
<name>A0A8D8Y048_9HEMI</name>
<evidence type="ECO:0000313" key="1">
    <source>
        <dbReference type="EMBL" id="CAG6714183.1"/>
    </source>
</evidence>
<sequence>MDEEKRYNGGGLPQLEGLTTIFMDEEKRFSWRRLTQSSQSQVSHIGKLGNFEQHDSSFSPSPHNTGFDFVCLSSCCIDYSLYFERKIPILPDAIGDDGAQK</sequence>
<protein>
    <submittedName>
        <fullName evidence="1">Uncharacterized protein</fullName>
    </submittedName>
</protein>
<dbReference type="EMBL" id="HBUF01351528">
    <property type="protein sequence ID" value="CAG6714182.1"/>
    <property type="molecule type" value="Transcribed_RNA"/>
</dbReference>
<dbReference type="AlphaFoldDB" id="A0A8D8Y048"/>
<proteinExistence type="predicted"/>
<reference evidence="1" key="1">
    <citation type="submission" date="2021-05" db="EMBL/GenBank/DDBJ databases">
        <authorList>
            <person name="Alioto T."/>
            <person name="Alioto T."/>
            <person name="Gomez Garrido J."/>
        </authorList>
    </citation>
    <scope>NUCLEOTIDE SEQUENCE</scope>
</reference>